<dbReference type="EMBL" id="BGZN01000023">
    <property type="protein sequence ID" value="GBR73896.1"/>
    <property type="molecule type" value="Genomic_DNA"/>
</dbReference>
<evidence type="ECO:0000256" key="1">
    <source>
        <dbReference type="SAM" id="SignalP"/>
    </source>
</evidence>
<feature type="signal peptide" evidence="1">
    <location>
        <begin position="1"/>
        <end position="19"/>
    </location>
</feature>
<gene>
    <name evidence="2" type="ORF">NO1_1165</name>
</gene>
<name>A0A388TDD1_TERA1</name>
<dbReference type="Proteomes" id="UP000269352">
    <property type="component" value="Unassembled WGS sequence"/>
</dbReference>
<proteinExistence type="predicted"/>
<evidence type="ECO:0000313" key="2">
    <source>
        <dbReference type="EMBL" id="GBR73896.1"/>
    </source>
</evidence>
<feature type="chain" id="PRO_5017416669" description="Outer membrane protein beta-barrel domain-containing protein" evidence="1">
    <location>
        <begin position="20"/>
        <end position="233"/>
    </location>
</feature>
<reference evidence="2 3" key="1">
    <citation type="journal article" date="2019" name="ISME J.">
        <title>Genome analyses of uncultured TG2/ZB3 bacteria in 'Margulisbacteria' specifically attached to ectosymbiotic spirochetes of protists in the termite gut.</title>
        <authorList>
            <person name="Utami Y.D."/>
            <person name="Kuwahara H."/>
            <person name="Igai K."/>
            <person name="Murakami T."/>
            <person name="Sugaya K."/>
            <person name="Morikawa T."/>
            <person name="Nagura Y."/>
            <person name="Yuki M."/>
            <person name="Deevong P."/>
            <person name="Inoue T."/>
            <person name="Kihara K."/>
            <person name="Lo N."/>
            <person name="Yamada A."/>
            <person name="Ohkuma M."/>
            <person name="Hongoh Y."/>
        </authorList>
    </citation>
    <scope>NUCLEOTIDE SEQUENCE [LARGE SCALE GENOMIC DNA]</scope>
    <source>
        <strain evidence="2">NkOx7-01</strain>
    </source>
</reference>
<sequence>MRKFLGAILLLLLLEQAAAAEKYTTLKGYLGSGNFGWQTVNNNYAGSHLRYEENWSIQTGNTFGFAVEQSVLRLKQQEILLGVSYLFPQEIRKVEAKAKLLGGSGQPGRGSLRGDFIDTNTIQVSSVYIKPRMFFSKITKYNPTATYVAAKLSYNAITLTGDLAGNVLRFDNNAIGYGLALGYVDRDTWEWEFSYDNVINPRLETTAIFLTDNDTLTGTYYLGQISVSIGYRL</sequence>
<dbReference type="AlphaFoldDB" id="A0A388TDD1"/>
<comment type="caution">
    <text evidence="2">The sequence shown here is derived from an EMBL/GenBank/DDBJ whole genome shotgun (WGS) entry which is preliminary data.</text>
</comment>
<protein>
    <recommendedName>
        <fullName evidence="4">Outer membrane protein beta-barrel domain-containing protein</fullName>
    </recommendedName>
</protein>
<evidence type="ECO:0008006" key="4">
    <source>
        <dbReference type="Google" id="ProtNLM"/>
    </source>
</evidence>
<evidence type="ECO:0000313" key="3">
    <source>
        <dbReference type="Proteomes" id="UP000269352"/>
    </source>
</evidence>
<accession>A0A388TDD1</accession>
<keyword evidence="3" id="KW-1185">Reference proteome</keyword>
<keyword evidence="1" id="KW-0732">Signal</keyword>
<organism evidence="2 3">
    <name type="scientific">Termititenax aidoneus</name>
    <dbReference type="NCBI Taxonomy" id="2218524"/>
    <lineage>
        <taxon>Bacteria</taxon>
        <taxon>Bacillati</taxon>
        <taxon>Candidatus Margulisiibacteriota</taxon>
        <taxon>Candidatus Termititenacia</taxon>
        <taxon>Candidatus Termititenacales</taxon>
        <taxon>Candidatus Termititenacaceae</taxon>
        <taxon>Candidatus Termititenax</taxon>
    </lineage>
</organism>